<reference evidence="2 3" key="2">
    <citation type="journal article" date="2014" name="J. Gen. Appl. Microbiol.">
        <title>The early diverging ascomycetous budding yeast Saitoella complicata has three histone deacetylases belonging to the Clr6, Hos2, and Rpd3 lineages.</title>
        <authorList>
            <person name="Nishida H."/>
            <person name="Matsumoto T."/>
            <person name="Kondo S."/>
            <person name="Hamamoto M."/>
            <person name="Yoshikawa H."/>
        </authorList>
    </citation>
    <scope>NUCLEOTIDE SEQUENCE [LARGE SCALE GENOMIC DNA]</scope>
    <source>
        <strain evidence="2 3">NRRL Y-17804</strain>
    </source>
</reference>
<dbReference type="EMBL" id="BACD03000058">
    <property type="protein sequence ID" value="GAO52044.1"/>
    <property type="molecule type" value="Genomic_DNA"/>
</dbReference>
<sequence>MMHVCVSAEFHRLIKILNGIRSLEPRDHHIRVPLSLGMAYRLRPLSSAYADLTFDDTDTLLHPSPSASPEQLLSPRYKLHPSSYQQANRRASVQQSGHFEYQLPYDDDQFRLAPGTMSAIGKEATLKSCFFELTWPLLLVMVFASVGLIWSSIVYMSDPNNRTFTTTTSVSQGEIAFIVSVASSILGIFLLYTAVKIQTETKWVSAGKGIDAASFSYLSKLSSWGYLRGVLQSPSGSAVFLATTVIIVQTVLIVLHALGNNVVYGEYRPHRVAVDSDGYAPNLQRRMITVGDIVRNASEDDTLLPVGTWPPERRTNFDFGADYSTKPP</sequence>
<reference evidence="2 3" key="3">
    <citation type="journal article" date="2015" name="Genome Announc.">
        <title>Draft Genome Sequence of the Archiascomycetous Yeast Saitoella complicata.</title>
        <authorList>
            <person name="Yamauchi K."/>
            <person name="Kondo S."/>
            <person name="Hamamoto M."/>
            <person name="Takahashi Y."/>
            <person name="Ogura Y."/>
            <person name="Hayashi T."/>
            <person name="Nishida H."/>
        </authorList>
    </citation>
    <scope>NUCLEOTIDE SEQUENCE [LARGE SCALE GENOMIC DNA]</scope>
    <source>
        <strain evidence="2 3">NRRL Y-17804</strain>
    </source>
</reference>
<keyword evidence="1" id="KW-0812">Transmembrane</keyword>
<reference evidence="2 3" key="1">
    <citation type="journal article" date="2011" name="J. Gen. Appl. Microbiol.">
        <title>Draft genome sequencing of the enigmatic yeast Saitoella complicata.</title>
        <authorList>
            <person name="Nishida H."/>
            <person name="Hamamoto M."/>
            <person name="Sugiyama J."/>
        </authorList>
    </citation>
    <scope>NUCLEOTIDE SEQUENCE [LARGE SCALE GENOMIC DNA]</scope>
    <source>
        <strain evidence="2 3">NRRL Y-17804</strain>
    </source>
</reference>
<gene>
    <name evidence="2" type="ORF">G7K_6131-t1</name>
</gene>
<feature type="transmembrane region" description="Helical" evidence="1">
    <location>
        <begin position="175"/>
        <end position="195"/>
    </location>
</feature>
<dbReference type="Proteomes" id="UP000033140">
    <property type="component" value="Unassembled WGS sequence"/>
</dbReference>
<evidence type="ECO:0000256" key="1">
    <source>
        <dbReference type="SAM" id="Phobius"/>
    </source>
</evidence>
<feature type="transmembrane region" description="Helical" evidence="1">
    <location>
        <begin position="238"/>
        <end position="258"/>
    </location>
</feature>
<proteinExistence type="predicted"/>
<keyword evidence="3" id="KW-1185">Reference proteome</keyword>
<evidence type="ECO:0000313" key="2">
    <source>
        <dbReference type="EMBL" id="GAO52044.1"/>
    </source>
</evidence>
<protein>
    <submittedName>
        <fullName evidence="2">Uncharacterized protein</fullName>
    </submittedName>
</protein>
<accession>A0A0E9NQC2</accession>
<keyword evidence="1" id="KW-0472">Membrane</keyword>
<organism evidence="2 3">
    <name type="scientific">Saitoella complicata (strain BCRC 22490 / CBS 7301 / JCM 7358 / NBRC 10748 / NRRL Y-17804)</name>
    <dbReference type="NCBI Taxonomy" id="698492"/>
    <lineage>
        <taxon>Eukaryota</taxon>
        <taxon>Fungi</taxon>
        <taxon>Dikarya</taxon>
        <taxon>Ascomycota</taxon>
        <taxon>Taphrinomycotina</taxon>
        <taxon>Taphrinomycotina incertae sedis</taxon>
        <taxon>Saitoella</taxon>
    </lineage>
</organism>
<dbReference type="AlphaFoldDB" id="A0A0E9NQC2"/>
<keyword evidence="1" id="KW-1133">Transmembrane helix</keyword>
<name>A0A0E9NQC2_SAICN</name>
<feature type="transmembrane region" description="Helical" evidence="1">
    <location>
        <begin position="135"/>
        <end position="155"/>
    </location>
</feature>
<comment type="caution">
    <text evidence="2">The sequence shown here is derived from an EMBL/GenBank/DDBJ whole genome shotgun (WGS) entry which is preliminary data.</text>
</comment>
<evidence type="ECO:0000313" key="3">
    <source>
        <dbReference type="Proteomes" id="UP000033140"/>
    </source>
</evidence>